<comment type="subcellular location">
    <subcellularLocation>
        <location evidence="1">Membrane</location>
        <topology evidence="1">Multi-pass membrane protein</topology>
    </subcellularLocation>
</comment>
<dbReference type="Pfam" id="PF07690">
    <property type="entry name" value="MFS_1"/>
    <property type="match status" value="1"/>
</dbReference>
<feature type="transmembrane region" description="Helical" evidence="8">
    <location>
        <begin position="439"/>
        <end position="456"/>
    </location>
</feature>
<evidence type="ECO:0000256" key="6">
    <source>
        <dbReference type="ARBA" id="ARBA00023136"/>
    </source>
</evidence>
<accession>A0A6A5Q9X6</accession>
<dbReference type="GO" id="GO:0005886">
    <property type="term" value="C:plasma membrane"/>
    <property type="evidence" value="ECO:0007669"/>
    <property type="project" value="TreeGrafter"/>
</dbReference>
<evidence type="ECO:0000256" key="7">
    <source>
        <dbReference type="SAM" id="MobiDB-lite"/>
    </source>
</evidence>
<evidence type="ECO:0000259" key="9">
    <source>
        <dbReference type="PROSITE" id="PS50850"/>
    </source>
</evidence>
<feature type="transmembrane region" description="Helical" evidence="8">
    <location>
        <begin position="336"/>
        <end position="357"/>
    </location>
</feature>
<dbReference type="EMBL" id="ML979141">
    <property type="protein sequence ID" value="KAF1912159.1"/>
    <property type="molecule type" value="Genomic_DNA"/>
</dbReference>
<dbReference type="GO" id="GO:0046943">
    <property type="term" value="F:carboxylic acid transmembrane transporter activity"/>
    <property type="evidence" value="ECO:0007669"/>
    <property type="project" value="TreeGrafter"/>
</dbReference>
<sequence length="511" mass="54684">MASAVEKQTDTYDNTAKTDVERHGSVARTEKGKWERLWPVIACGAGLFSDGYLNNIIGPVNTMLSRIYPVAYTSSSAQANVASITFAGTVVGMLFFGYTSDHFSRKWSLFASTIIIILFAALGTGSYGAGGSPAGLLAALVAYRFFLGIGIGGEYPAGSVGCAESTGELKEGSRNKLFILFTNVQIDLAFLVAAIIATIVVVITGDSTHGLKIAWRVCLGIGIIPPLSLLYLRLKLQEPEAFQRESLAKAKTPWLLVIKFYWFRLSIVSVIWFIYDFSAYSFGIYSTSILANLLGESAPLWKSLAWNILINFFYMPGCLAGAFVADLRSMGPKKTLFIGVTLQGVIGFIMAGCYPWLNQPKNVAGFVVVYGIFLALGEFGPGDNIGLIASKTCATGIRGQYYGLAAAFGKIGAFAGSYALDAIQKAAGDDDVAAGRNPFFVASSLAFFAAGLVLLLPHIGQDTIDQEDIKFREYLLSNGYDTSKMGLESARVSSSEGKGSAPVEGLQSTAR</sequence>
<feature type="transmembrane region" description="Helical" evidence="8">
    <location>
        <begin position="177"/>
        <end position="201"/>
    </location>
</feature>
<feature type="transmembrane region" description="Helical" evidence="8">
    <location>
        <begin position="213"/>
        <end position="232"/>
    </location>
</feature>
<keyword evidence="4 8" id="KW-0812">Transmembrane</keyword>
<evidence type="ECO:0000256" key="1">
    <source>
        <dbReference type="ARBA" id="ARBA00004141"/>
    </source>
</evidence>
<dbReference type="SUPFAM" id="SSF103473">
    <property type="entry name" value="MFS general substrate transporter"/>
    <property type="match status" value="1"/>
</dbReference>
<keyword evidence="11" id="KW-1185">Reference proteome</keyword>
<dbReference type="InterPro" id="IPR036259">
    <property type="entry name" value="MFS_trans_sf"/>
</dbReference>
<gene>
    <name evidence="10" type="ORF">BDU57DRAFT_523556</name>
</gene>
<protein>
    <submittedName>
        <fullName evidence="10">Major facilitator superfamily domain-containing protein</fullName>
    </submittedName>
</protein>
<dbReference type="InterPro" id="IPR020846">
    <property type="entry name" value="MFS_dom"/>
</dbReference>
<feature type="region of interest" description="Disordered" evidence="7">
    <location>
        <begin position="487"/>
        <end position="511"/>
    </location>
</feature>
<feature type="transmembrane region" description="Helical" evidence="8">
    <location>
        <begin position="253"/>
        <end position="275"/>
    </location>
</feature>
<feature type="transmembrane region" description="Helical" evidence="8">
    <location>
        <begin position="37"/>
        <end position="57"/>
    </location>
</feature>
<dbReference type="PROSITE" id="PS50850">
    <property type="entry name" value="MFS"/>
    <property type="match status" value="1"/>
</dbReference>
<keyword evidence="6 8" id="KW-0472">Membrane</keyword>
<feature type="transmembrane region" description="Helical" evidence="8">
    <location>
        <begin position="401"/>
        <end position="419"/>
    </location>
</feature>
<comment type="similarity">
    <text evidence="2">Belongs to the major facilitator superfamily. Sugar transporter (TC 2.A.1.1) family.</text>
</comment>
<evidence type="ECO:0000256" key="2">
    <source>
        <dbReference type="ARBA" id="ARBA00010992"/>
    </source>
</evidence>
<dbReference type="InterPro" id="IPR011701">
    <property type="entry name" value="MFS"/>
</dbReference>
<feature type="transmembrane region" description="Helical" evidence="8">
    <location>
        <begin position="304"/>
        <end position="324"/>
    </location>
</feature>
<proteinExistence type="inferred from homology"/>
<keyword evidence="5 8" id="KW-1133">Transmembrane helix</keyword>
<evidence type="ECO:0000256" key="4">
    <source>
        <dbReference type="ARBA" id="ARBA00022692"/>
    </source>
</evidence>
<dbReference type="FunFam" id="1.20.1250.20:FF:000140">
    <property type="entry name" value="Putative MFS phospholipid transporter"/>
    <property type="match status" value="1"/>
</dbReference>
<evidence type="ECO:0000256" key="3">
    <source>
        <dbReference type="ARBA" id="ARBA00022448"/>
    </source>
</evidence>
<dbReference type="PANTHER" id="PTHR23508">
    <property type="entry name" value="CARBOXYLIC ACID TRANSPORTER PROTEIN HOMOLOG"/>
    <property type="match status" value="1"/>
</dbReference>
<evidence type="ECO:0000313" key="11">
    <source>
        <dbReference type="Proteomes" id="UP000800096"/>
    </source>
</evidence>
<organism evidence="10 11">
    <name type="scientific">Ampelomyces quisqualis</name>
    <name type="common">Powdery mildew agent</name>
    <dbReference type="NCBI Taxonomy" id="50730"/>
    <lineage>
        <taxon>Eukaryota</taxon>
        <taxon>Fungi</taxon>
        <taxon>Dikarya</taxon>
        <taxon>Ascomycota</taxon>
        <taxon>Pezizomycotina</taxon>
        <taxon>Dothideomycetes</taxon>
        <taxon>Pleosporomycetidae</taxon>
        <taxon>Pleosporales</taxon>
        <taxon>Pleosporineae</taxon>
        <taxon>Phaeosphaeriaceae</taxon>
        <taxon>Ampelomyces</taxon>
    </lineage>
</organism>
<evidence type="ECO:0000256" key="5">
    <source>
        <dbReference type="ARBA" id="ARBA00022989"/>
    </source>
</evidence>
<evidence type="ECO:0000313" key="10">
    <source>
        <dbReference type="EMBL" id="KAF1912159.1"/>
    </source>
</evidence>
<feature type="transmembrane region" description="Helical" evidence="8">
    <location>
        <begin position="363"/>
        <end position="380"/>
    </location>
</feature>
<dbReference type="Proteomes" id="UP000800096">
    <property type="component" value="Unassembled WGS sequence"/>
</dbReference>
<reference evidence="10" key="1">
    <citation type="journal article" date="2020" name="Stud. Mycol.">
        <title>101 Dothideomycetes genomes: a test case for predicting lifestyles and emergence of pathogens.</title>
        <authorList>
            <person name="Haridas S."/>
            <person name="Albert R."/>
            <person name="Binder M."/>
            <person name="Bloem J."/>
            <person name="Labutti K."/>
            <person name="Salamov A."/>
            <person name="Andreopoulos B."/>
            <person name="Baker S."/>
            <person name="Barry K."/>
            <person name="Bills G."/>
            <person name="Bluhm B."/>
            <person name="Cannon C."/>
            <person name="Castanera R."/>
            <person name="Culley D."/>
            <person name="Daum C."/>
            <person name="Ezra D."/>
            <person name="Gonzalez J."/>
            <person name="Henrissat B."/>
            <person name="Kuo A."/>
            <person name="Liang C."/>
            <person name="Lipzen A."/>
            <person name="Lutzoni F."/>
            <person name="Magnuson J."/>
            <person name="Mondo S."/>
            <person name="Nolan M."/>
            <person name="Ohm R."/>
            <person name="Pangilinan J."/>
            <person name="Park H.-J."/>
            <person name="Ramirez L."/>
            <person name="Alfaro M."/>
            <person name="Sun H."/>
            <person name="Tritt A."/>
            <person name="Yoshinaga Y."/>
            <person name="Zwiers L.-H."/>
            <person name="Turgeon B."/>
            <person name="Goodwin S."/>
            <person name="Spatafora J."/>
            <person name="Crous P."/>
            <person name="Grigoriev I."/>
        </authorList>
    </citation>
    <scope>NUCLEOTIDE SEQUENCE</scope>
    <source>
        <strain evidence="10">HMLAC05119</strain>
    </source>
</reference>
<feature type="transmembrane region" description="Helical" evidence="8">
    <location>
        <begin position="135"/>
        <end position="157"/>
    </location>
</feature>
<dbReference type="OrthoDB" id="2261376at2759"/>
<dbReference type="PANTHER" id="PTHR23508:SF10">
    <property type="entry name" value="CARBOXYLIC ACID TRANSPORTER PROTEIN HOMOLOG"/>
    <property type="match status" value="1"/>
</dbReference>
<dbReference type="AlphaFoldDB" id="A0A6A5Q9X6"/>
<keyword evidence="3" id="KW-0813">Transport</keyword>
<dbReference type="Gene3D" id="1.20.1250.20">
    <property type="entry name" value="MFS general substrate transporter like domains"/>
    <property type="match status" value="1"/>
</dbReference>
<name>A0A6A5Q9X6_AMPQU</name>
<evidence type="ECO:0000256" key="8">
    <source>
        <dbReference type="SAM" id="Phobius"/>
    </source>
</evidence>
<feature type="transmembrane region" description="Helical" evidence="8">
    <location>
        <begin position="109"/>
        <end position="129"/>
    </location>
</feature>
<feature type="domain" description="Major facilitator superfamily (MFS) profile" evidence="9">
    <location>
        <begin position="39"/>
        <end position="461"/>
    </location>
</feature>
<feature type="transmembrane region" description="Helical" evidence="8">
    <location>
        <begin position="77"/>
        <end position="97"/>
    </location>
</feature>